<comment type="caution">
    <text evidence="4">The sequence shown here is derived from an EMBL/GenBank/DDBJ whole genome shotgun (WGS) entry which is preliminary data.</text>
</comment>
<accession>A0A931J113</accession>
<keyword evidence="5" id="KW-1185">Reference proteome</keyword>
<dbReference type="Pfam" id="PF00563">
    <property type="entry name" value="EAL"/>
    <property type="match status" value="1"/>
</dbReference>
<dbReference type="Proteomes" id="UP000613266">
    <property type="component" value="Unassembled WGS sequence"/>
</dbReference>
<dbReference type="AlphaFoldDB" id="A0A931J113"/>
<dbReference type="GO" id="GO:0071111">
    <property type="term" value="F:cyclic-guanylate-specific phosphodiesterase activity"/>
    <property type="evidence" value="ECO:0007669"/>
    <property type="project" value="InterPro"/>
</dbReference>
<dbReference type="RefSeq" id="WP_198110371.1">
    <property type="nucleotide sequence ID" value="NZ_JAEDAK010000004.1"/>
</dbReference>
<keyword evidence="2" id="KW-1133">Transmembrane helix</keyword>
<keyword evidence="2" id="KW-0812">Transmembrane</keyword>
<evidence type="ECO:0000313" key="5">
    <source>
        <dbReference type="Proteomes" id="UP000613266"/>
    </source>
</evidence>
<sequence>MSPALVKGAGRAWSPPEAPPDPQFERRRQLLLWVAIALIGLLSLSFALRFGLQGQQRLAQLQLGYLGVALGAAWLLHAGLVRDAALFLVLASALGIAVNAWWADLPQHGTPRTLHLYLIPLLLLARFWLSREPRLLRSATSASLLLLLGLLCVLDNPFVQPLVLPPGEHRRLAWAVPVLAAVLFALLTRLQELDLHDQLRLELDLATALAEDELSLHFQPQCDAAGRPFGAEALVRWEHPRLGAVSPARFVALAERSGLILALGEQVARKACAFAARCQRQPGLRDLSIAINVSAAQFQDEAAFERLLQTVQAAQLPAGSIKFELTESLIVQDLASLRARLARCQAAGIRTALDDFGTGHASLASLRGLPFDQLKIDQGFVKNLGRHARAEALAQSVIQLGRELGLEVVAEGVETAEHLALLQGMGCSRFQGYWFARPLQEDEALAWLQRRRATESTPA</sequence>
<evidence type="ECO:0000313" key="4">
    <source>
        <dbReference type="EMBL" id="MBH9576758.1"/>
    </source>
</evidence>
<feature type="transmembrane region" description="Helical" evidence="2">
    <location>
        <begin position="58"/>
        <end position="77"/>
    </location>
</feature>
<evidence type="ECO:0000259" key="3">
    <source>
        <dbReference type="PROSITE" id="PS50883"/>
    </source>
</evidence>
<dbReference type="InterPro" id="IPR001633">
    <property type="entry name" value="EAL_dom"/>
</dbReference>
<feature type="transmembrane region" description="Helical" evidence="2">
    <location>
        <begin position="141"/>
        <end position="159"/>
    </location>
</feature>
<protein>
    <submittedName>
        <fullName evidence="4">EAL domain-containing protein</fullName>
    </submittedName>
</protein>
<dbReference type="PANTHER" id="PTHR33121:SF71">
    <property type="entry name" value="OXYGEN SENSOR PROTEIN DOSP"/>
    <property type="match status" value="1"/>
</dbReference>
<dbReference type="CDD" id="cd01948">
    <property type="entry name" value="EAL"/>
    <property type="match status" value="1"/>
</dbReference>
<feature type="region of interest" description="Disordered" evidence="1">
    <location>
        <begin position="1"/>
        <end position="21"/>
    </location>
</feature>
<dbReference type="EMBL" id="JAEDAK010000004">
    <property type="protein sequence ID" value="MBH9576758.1"/>
    <property type="molecule type" value="Genomic_DNA"/>
</dbReference>
<dbReference type="SMART" id="SM00052">
    <property type="entry name" value="EAL"/>
    <property type="match status" value="1"/>
</dbReference>
<organism evidence="4 5">
    <name type="scientific">Inhella proteolytica</name>
    <dbReference type="NCBI Taxonomy" id="2795029"/>
    <lineage>
        <taxon>Bacteria</taxon>
        <taxon>Pseudomonadati</taxon>
        <taxon>Pseudomonadota</taxon>
        <taxon>Betaproteobacteria</taxon>
        <taxon>Burkholderiales</taxon>
        <taxon>Sphaerotilaceae</taxon>
        <taxon>Inhella</taxon>
    </lineage>
</organism>
<evidence type="ECO:0000256" key="2">
    <source>
        <dbReference type="SAM" id="Phobius"/>
    </source>
</evidence>
<feature type="transmembrane region" description="Helical" evidence="2">
    <location>
        <begin position="30"/>
        <end position="52"/>
    </location>
</feature>
<gene>
    <name evidence="4" type="ORF">I7X39_07565</name>
</gene>
<dbReference type="Gene3D" id="3.20.20.450">
    <property type="entry name" value="EAL domain"/>
    <property type="match status" value="1"/>
</dbReference>
<evidence type="ECO:0000256" key="1">
    <source>
        <dbReference type="SAM" id="MobiDB-lite"/>
    </source>
</evidence>
<proteinExistence type="predicted"/>
<dbReference type="PANTHER" id="PTHR33121">
    <property type="entry name" value="CYCLIC DI-GMP PHOSPHODIESTERASE PDEF"/>
    <property type="match status" value="1"/>
</dbReference>
<dbReference type="InterPro" id="IPR035919">
    <property type="entry name" value="EAL_sf"/>
</dbReference>
<dbReference type="SUPFAM" id="SSF141868">
    <property type="entry name" value="EAL domain-like"/>
    <property type="match status" value="1"/>
</dbReference>
<feature type="transmembrane region" description="Helical" evidence="2">
    <location>
        <begin position="114"/>
        <end position="129"/>
    </location>
</feature>
<name>A0A931J113_9BURK</name>
<reference evidence="4" key="1">
    <citation type="submission" date="2020-12" db="EMBL/GenBank/DDBJ databases">
        <title>The genome sequence of Inhella sp. 1Y17.</title>
        <authorList>
            <person name="Liu Y."/>
        </authorList>
    </citation>
    <scope>NUCLEOTIDE SEQUENCE</scope>
    <source>
        <strain evidence="4">1Y17</strain>
    </source>
</reference>
<feature type="transmembrane region" description="Helical" evidence="2">
    <location>
        <begin position="84"/>
        <end position="102"/>
    </location>
</feature>
<dbReference type="PROSITE" id="PS50883">
    <property type="entry name" value="EAL"/>
    <property type="match status" value="1"/>
</dbReference>
<dbReference type="InterPro" id="IPR050706">
    <property type="entry name" value="Cyclic-di-GMP_PDE-like"/>
</dbReference>
<feature type="domain" description="EAL" evidence="3">
    <location>
        <begin position="198"/>
        <end position="452"/>
    </location>
</feature>
<keyword evidence="2" id="KW-0472">Membrane</keyword>